<proteinExistence type="predicted"/>
<keyword evidence="2" id="KW-1133">Transmembrane helix</keyword>
<accession>A0A8D8UQB8</accession>
<name>A0A8D8UQB8_9HEMI</name>
<dbReference type="AlphaFoldDB" id="A0A8D8UQB8"/>
<feature type="transmembrane region" description="Helical" evidence="2">
    <location>
        <begin position="74"/>
        <end position="96"/>
    </location>
</feature>
<sequence length="143" mass="16339">MAAIKFNGKNPIFWKIHHFANVEPFFYFFFFSFPRPPPPPSPPPPPPPSPPPPPPPPTPPPPPPPTPPPPPPPVFFFFFFFVKIFIVNNFIIFVLFKIHSCQYYIISDRSILIFRPSQPLKLHSHDLPNCHGHQNLSIVIGCN</sequence>
<reference evidence="3" key="1">
    <citation type="submission" date="2021-05" db="EMBL/GenBank/DDBJ databases">
        <authorList>
            <person name="Alioto T."/>
            <person name="Alioto T."/>
            <person name="Gomez Garrido J."/>
        </authorList>
    </citation>
    <scope>NUCLEOTIDE SEQUENCE</scope>
</reference>
<protein>
    <submittedName>
        <fullName evidence="3">Uncharacterized protein</fullName>
    </submittedName>
</protein>
<evidence type="ECO:0000256" key="2">
    <source>
        <dbReference type="SAM" id="Phobius"/>
    </source>
</evidence>
<feature type="transmembrane region" description="Helical" evidence="2">
    <location>
        <begin position="12"/>
        <end position="33"/>
    </location>
</feature>
<keyword evidence="2" id="KW-0812">Transmembrane</keyword>
<feature type="region of interest" description="Disordered" evidence="1">
    <location>
        <begin position="38"/>
        <end position="65"/>
    </location>
</feature>
<evidence type="ECO:0000313" key="3">
    <source>
        <dbReference type="EMBL" id="CAG6708817.1"/>
    </source>
</evidence>
<keyword evidence="2" id="KW-0472">Membrane</keyword>
<organism evidence="3">
    <name type="scientific">Cacopsylla melanoneura</name>
    <dbReference type="NCBI Taxonomy" id="428564"/>
    <lineage>
        <taxon>Eukaryota</taxon>
        <taxon>Metazoa</taxon>
        <taxon>Ecdysozoa</taxon>
        <taxon>Arthropoda</taxon>
        <taxon>Hexapoda</taxon>
        <taxon>Insecta</taxon>
        <taxon>Pterygota</taxon>
        <taxon>Neoptera</taxon>
        <taxon>Paraneoptera</taxon>
        <taxon>Hemiptera</taxon>
        <taxon>Sternorrhyncha</taxon>
        <taxon>Psylloidea</taxon>
        <taxon>Psyllidae</taxon>
        <taxon>Psyllinae</taxon>
        <taxon>Cacopsylla</taxon>
    </lineage>
</organism>
<dbReference type="EMBL" id="HBUF01345397">
    <property type="protein sequence ID" value="CAG6708817.1"/>
    <property type="molecule type" value="Transcribed_RNA"/>
</dbReference>
<dbReference type="SUPFAM" id="SSF101447">
    <property type="entry name" value="Formin homology 2 domain (FH2 domain)"/>
    <property type="match status" value="1"/>
</dbReference>
<dbReference type="PRINTS" id="PR01217">
    <property type="entry name" value="PRICHEXTENSN"/>
</dbReference>
<evidence type="ECO:0000256" key="1">
    <source>
        <dbReference type="SAM" id="MobiDB-lite"/>
    </source>
</evidence>